<keyword evidence="3" id="KW-1185">Reference proteome</keyword>
<dbReference type="HOGENOM" id="CLU_1556387_0_0_1"/>
<name>F2SUF6_TRIRC</name>
<dbReference type="InParanoid" id="F2SUF6"/>
<sequence length="178" mass="19297">MPPVHAYHDPFQADLLSTTAKPPTAMSSVLFSGGLPGKSNIDYLQGGFGTPAPRGILRPPFVIFPKPCLLSPGVNTTSIVHDMIAGSLWKPKQLPRANLNLPKTLLLCRNDCIALLITVVPLSGIFIYTFDAPQADIERDVTRPSQLPPESKISRRPSEGEGDAAISEHCTSQHPYFL</sequence>
<dbReference type="GeneID" id="10374895"/>
<accession>F2SUF6</accession>
<feature type="region of interest" description="Disordered" evidence="1">
    <location>
        <begin position="141"/>
        <end position="164"/>
    </location>
</feature>
<protein>
    <submittedName>
        <fullName evidence="2">Uncharacterized protein</fullName>
    </submittedName>
</protein>
<evidence type="ECO:0000313" key="3">
    <source>
        <dbReference type="Proteomes" id="UP000008864"/>
    </source>
</evidence>
<dbReference type="VEuPathDB" id="FungiDB:TERG_06105"/>
<dbReference type="Proteomes" id="UP000008864">
    <property type="component" value="Unassembled WGS sequence"/>
</dbReference>
<gene>
    <name evidence="2" type="ORF">TERG_06105</name>
</gene>
<dbReference type="RefSeq" id="XP_047604533.1">
    <property type="nucleotide sequence ID" value="XM_047748549.1"/>
</dbReference>
<evidence type="ECO:0000313" key="2">
    <source>
        <dbReference type="EMBL" id="EGD89868.2"/>
    </source>
</evidence>
<evidence type="ECO:0000256" key="1">
    <source>
        <dbReference type="SAM" id="MobiDB-lite"/>
    </source>
</evidence>
<proteinExistence type="predicted"/>
<reference evidence="3" key="1">
    <citation type="journal article" date="2012" name="MBio">
        <title>Comparative genome analysis of Trichophyton rubrum and related dermatophytes reveals candidate genes involved in infection.</title>
        <authorList>
            <person name="Martinez D.A."/>
            <person name="Oliver B.G."/>
            <person name="Graeser Y."/>
            <person name="Goldberg J.M."/>
            <person name="Li W."/>
            <person name="Martinez-Rossi N.M."/>
            <person name="Monod M."/>
            <person name="Shelest E."/>
            <person name="Barton R.C."/>
            <person name="Birch E."/>
            <person name="Brakhage A.A."/>
            <person name="Chen Z."/>
            <person name="Gurr S.J."/>
            <person name="Heiman D."/>
            <person name="Heitman J."/>
            <person name="Kosti I."/>
            <person name="Rossi A."/>
            <person name="Saif S."/>
            <person name="Samalova M."/>
            <person name="Saunders C.W."/>
            <person name="Shea T."/>
            <person name="Summerbell R.C."/>
            <person name="Xu J."/>
            <person name="Young S."/>
            <person name="Zeng Q."/>
            <person name="Birren B.W."/>
            <person name="Cuomo C.A."/>
            <person name="White T.C."/>
        </authorList>
    </citation>
    <scope>NUCLEOTIDE SEQUENCE [LARGE SCALE GENOMIC DNA]</scope>
    <source>
        <strain evidence="3">ATCC MYA-4607 / CBS 118892</strain>
    </source>
</reference>
<organism evidence="2 3">
    <name type="scientific">Trichophyton rubrum (strain ATCC MYA-4607 / CBS 118892)</name>
    <name type="common">Athlete's foot fungus</name>
    <dbReference type="NCBI Taxonomy" id="559305"/>
    <lineage>
        <taxon>Eukaryota</taxon>
        <taxon>Fungi</taxon>
        <taxon>Dikarya</taxon>
        <taxon>Ascomycota</taxon>
        <taxon>Pezizomycotina</taxon>
        <taxon>Eurotiomycetes</taxon>
        <taxon>Eurotiomycetidae</taxon>
        <taxon>Onygenales</taxon>
        <taxon>Arthrodermataceae</taxon>
        <taxon>Trichophyton</taxon>
    </lineage>
</organism>
<dbReference type="AlphaFoldDB" id="F2SUF6"/>
<dbReference type="EMBL" id="GG700654">
    <property type="protein sequence ID" value="EGD89868.2"/>
    <property type="molecule type" value="Genomic_DNA"/>
</dbReference>